<comment type="caution">
    <text evidence="3">The sequence shown here is derived from an EMBL/GenBank/DDBJ whole genome shotgun (WGS) entry which is preliminary data.</text>
</comment>
<keyword evidence="2" id="KW-1133">Transmembrane helix</keyword>
<keyword evidence="4" id="KW-1185">Reference proteome</keyword>
<gene>
    <name evidence="3" type="ORF">Nans01_17780</name>
</gene>
<evidence type="ECO:0000256" key="2">
    <source>
        <dbReference type="SAM" id="Phobius"/>
    </source>
</evidence>
<dbReference type="EMBL" id="BSQG01000002">
    <property type="protein sequence ID" value="GLU47427.1"/>
    <property type="molecule type" value="Genomic_DNA"/>
</dbReference>
<evidence type="ECO:0008006" key="5">
    <source>
        <dbReference type="Google" id="ProtNLM"/>
    </source>
</evidence>
<dbReference type="AlphaFoldDB" id="A0A9W6P5F7"/>
<dbReference type="RefSeq" id="WP_285758505.1">
    <property type="nucleotide sequence ID" value="NZ_BSQG01000002.1"/>
</dbReference>
<feature type="compositionally biased region" description="Pro residues" evidence="1">
    <location>
        <begin position="36"/>
        <end position="58"/>
    </location>
</feature>
<feature type="transmembrane region" description="Helical" evidence="2">
    <location>
        <begin position="107"/>
        <end position="132"/>
    </location>
</feature>
<evidence type="ECO:0000256" key="1">
    <source>
        <dbReference type="SAM" id="MobiDB-lite"/>
    </source>
</evidence>
<keyword evidence="2" id="KW-0812">Transmembrane</keyword>
<name>A0A9W6P5F7_9ACTN</name>
<evidence type="ECO:0000313" key="3">
    <source>
        <dbReference type="EMBL" id="GLU47427.1"/>
    </source>
</evidence>
<feature type="transmembrane region" description="Helical" evidence="2">
    <location>
        <begin position="65"/>
        <end position="95"/>
    </location>
</feature>
<protein>
    <recommendedName>
        <fullName evidence="5">DUF4190 domain-containing protein</fullName>
    </recommendedName>
</protein>
<keyword evidence="2" id="KW-0472">Membrane</keyword>
<dbReference type="Proteomes" id="UP001165092">
    <property type="component" value="Unassembled WGS sequence"/>
</dbReference>
<proteinExistence type="predicted"/>
<accession>A0A9W6P5F7</accession>
<feature type="region of interest" description="Disordered" evidence="1">
    <location>
        <begin position="1"/>
        <end position="58"/>
    </location>
</feature>
<sequence>MSSQWSGPPDYWGDPRQPRPPGWDGGYGQPSGPWQPGYPPPPPPGYGRPPGYPPHPGPPPARGNAILSLIIAIIVTLSCFGFTNIIGIVFAAIALSKEQDPVEFEKYTRWAWLSNFIHIGILILLLVLFLSLTNS</sequence>
<reference evidence="3" key="1">
    <citation type="submission" date="2023-02" db="EMBL/GenBank/DDBJ databases">
        <title>Nocardiopsis ansamitocini NBRC 112285.</title>
        <authorList>
            <person name="Ichikawa N."/>
            <person name="Sato H."/>
            <person name="Tonouchi N."/>
        </authorList>
    </citation>
    <scope>NUCLEOTIDE SEQUENCE</scope>
    <source>
        <strain evidence="3">NBRC 112285</strain>
    </source>
</reference>
<evidence type="ECO:0000313" key="4">
    <source>
        <dbReference type="Proteomes" id="UP001165092"/>
    </source>
</evidence>
<organism evidence="3 4">
    <name type="scientific">Nocardiopsis ansamitocini</name>
    <dbReference type="NCBI Taxonomy" id="1670832"/>
    <lineage>
        <taxon>Bacteria</taxon>
        <taxon>Bacillati</taxon>
        <taxon>Actinomycetota</taxon>
        <taxon>Actinomycetes</taxon>
        <taxon>Streptosporangiales</taxon>
        <taxon>Nocardiopsidaceae</taxon>
        <taxon>Nocardiopsis</taxon>
    </lineage>
</organism>